<keyword evidence="2" id="KW-1133">Transmembrane helix</keyword>
<gene>
    <name evidence="4" type="ORF">BEI59_21185</name>
</gene>
<dbReference type="Pfam" id="PF13248">
    <property type="entry name" value="Zn_ribbon_3"/>
    <property type="match status" value="1"/>
</dbReference>
<evidence type="ECO:0000256" key="2">
    <source>
        <dbReference type="SAM" id="Phobius"/>
    </source>
</evidence>
<keyword evidence="2" id="KW-0812">Transmembrane</keyword>
<feature type="compositionally biased region" description="Polar residues" evidence="1">
    <location>
        <begin position="31"/>
        <end position="51"/>
    </location>
</feature>
<dbReference type="InterPro" id="IPR059113">
    <property type="entry name" value="Znf_ribbon"/>
</dbReference>
<dbReference type="RefSeq" id="WP_022116204.1">
    <property type="nucleotide sequence ID" value="NZ_MEHA01000017.1"/>
</dbReference>
<dbReference type="EMBL" id="MEHA01000017">
    <property type="protein sequence ID" value="ODR48468.1"/>
    <property type="molecule type" value="Genomic_DNA"/>
</dbReference>
<feature type="transmembrane region" description="Helical" evidence="2">
    <location>
        <begin position="60"/>
        <end position="80"/>
    </location>
</feature>
<protein>
    <recommendedName>
        <fullName evidence="3">Putative zinc-ribbon domain-containing protein</fullName>
    </recommendedName>
</protein>
<reference evidence="4 5" key="1">
    <citation type="submission" date="2016-08" db="EMBL/GenBank/DDBJ databases">
        <authorList>
            <person name="Seilhamer J.J."/>
        </authorList>
    </citation>
    <scope>NUCLEOTIDE SEQUENCE [LARGE SCALE GENOMIC DNA]</scope>
    <source>
        <strain evidence="4 5">NML150140-1</strain>
    </source>
</reference>
<evidence type="ECO:0000313" key="4">
    <source>
        <dbReference type="EMBL" id="ODR48468.1"/>
    </source>
</evidence>
<keyword evidence="2" id="KW-0472">Membrane</keyword>
<evidence type="ECO:0000313" key="5">
    <source>
        <dbReference type="Proteomes" id="UP000094271"/>
    </source>
</evidence>
<name>A0A1E3UFP4_9FIRM</name>
<comment type="caution">
    <text evidence="4">The sequence shown here is derived from an EMBL/GenBank/DDBJ whole genome shotgun (WGS) entry which is preliminary data.</text>
</comment>
<dbReference type="OrthoDB" id="517663at2"/>
<proteinExistence type="predicted"/>
<evidence type="ECO:0000259" key="3">
    <source>
        <dbReference type="Pfam" id="PF13248"/>
    </source>
</evidence>
<accession>A0A1E3UFP4</accession>
<sequence>MNCPKCGAILEEDAKFCASCGTRLDDLGETSSDGVTQDKQNNHSTTFTPQKTETKKERKANVLGLIVGTLIIVIGLIRVVSAGTSISATSFGGDFYTYTYQGIVAISEILASIEQAIGWLIVAVGAGIDVISMKH</sequence>
<dbReference type="Proteomes" id="UP000094271">
    <property type="component" value="Unassembled WGS sequence"/>
</dbReference>
<feature type="region of interest" description="Disordered" evidence="1">
    <location>
        <begin position="31"/>
        <end position="53"/>
    </location>
</feature>
<dbReference type="AlphaFoldDB" id="A0A1E3UFP4"/>
<feature type="domain" description="Putative zinc-ribbon" evidence="3">
    <location>
        <begin position="2"/>
        <end position="24"/>
    </location>
</feature>
<organism evidence="4 5">
    <name type="scientific">Eisenbergiella tayi</name>
    <dbReference type="NCBI Taxonomy" id="1432052"/>
    <lineage>
        <taxon>Bacteria</taxon>
        <taxon>Bacillati</taxon>
        <taxon>Bacillota</taxon>
        <taxon>Clostridia</taxon>
        <taxon>Lachnospirales</taxon>
        <taxon>Lachnospiraceae</taxon>
        <taxon>Eisenbergiella</taxon>
    </lineage>
</organism>
<evidence type="ECO:0000256" key="1">
    <source>
        <dbReference type="SAM" id="MobiDB-lite"/>
    </source>
</evidence>
<feature type="transmembrane region" description="Helical" evidence="2">
    <location>
        <begin position="100"/>
        <end position="128"/>
    </location>
</feature>